<accession>A0A0P1MY48</accession>
<accession>A0A0P1LQ45</accession>
<comment type="catalytic activity">
    <reaction evidence="2 8">
        <text>Release of an N-terminal amino acid, preferentially leucine, but not glutamic or aspartic acids.</text>
        <dbReference type="EC" id="3.4.11.10"/>
    </reaction>
</comment>
<accession>A0A0P1LTC1</accession>
<dbReference type="GO" id="GO:0005737">
    <property type="term" value="C:cytoplasm"/>
    <property type="evidence" value="ECO:0007669"/>
    <property type="project" value="UniProtKB-SubCell"/>
</dbReference>
<dbReference type="InterPro" id="IPR000819">
    <property type="entry name" value="Peptidase_M17_C"/>
</dbReference>
<dbReference type="NCBIfam" id="NF002077">
    <property type="entry name" value="PRK00913.2-4"/>
    <property type="match status" value="1"/>
</dbReference>
<dbReference type="EC" id="3.4.11.1" evidence="8"/>
<sequence length="505" mass="55590">MKLKYSKGTITTVKADSIISFTFSDENLLKETTNRLDKFLNGQLNALISAGDFKGKEKELAVLYPTNSTMKAKRIILVGLGERDKITLEKLRRSCAVASKKAQSLKSETIAIEFPDYSLFKDKINETLDYFAQSIAEASVLALYKFDKYLTDEEKKNKKVKEVNIFSEKESNEIKEGIRVADIVCSAVYFARDLANAPANEIYPETLAKAAVNSGKKYGYKVKVLDKPEIEKLGMGGLLAVNSGSSKPPKFIIMEYNGNPRSNERYVIVGKGITFDSGGISLKPAQGMDEMKMDMSGAAAVIATMEAVARLKLPVNLVGLVPATENMPSGSAYKPGDILKTYIGKTIEVDNTDAEGRIILADALGYAQRYKPTAIIDLATLTGACVVALGYFATGMFGNDEKLMEEIKKAGEKTYERVWPLPTWDEYDQLIKSDVADVKNTGGRWAGAITAAKFLQKFVGNYPWVHLDIAGTAMLDKEYDYQPKGGSGVGVRLLVEFFRNKSKKK</sequence>
<accession>A0A0P1LJ25</accession>
<comment type="similarity">
    <text evidence="3 8">Belongs to the peptidase M17 family.</text>
</comment>
<accession>A0A0P1ME02</accession>
<feature type="active site" evidence="8">
    <location>
        <position position="283"/>
    </location>
</feature>
<dbReference type="Pfam" id="PF00883">
    <property type="entry name" value="Peptidase_M17"/>
    <property type="match status" value="1"/>
</dbReference>
<dbReference type="Gene3D" id="3.40.630.10">
    <property type="entry name" value="Zn peptidases"/>
    <property type="match status" value="1"/>
</dbReference>
<evidence type="ECO:0000256" key="1">
    <source>
        <dbReference type="ARBA" id="ARBA00000135"/>
    </source>
</evidence>
<evidence type="ECO:0000256" key="3">
    <source>
        <dbReference type="ARBA" id="ARBA00009528"/>
    </source>
</evidence>
<evidence type="ECO:0000259" key="9">
    <source>
        <dbReference type="PROSITE" id="PS00631"/>
    </source>
</evidence>
<dbReference type="PROSITE" id="PS00631">
    <property type="entry name" value="CYTOSOL_AP"/>
    <property type="match status" value="1"/>
</dbReference>
<dbReference type="GO" id="GO:0030145">
    <property type="term" value="F:manganese ion binding"/>
    <property type="evidence" value="ECO:0007669"/>
    <property type="project" value="UniProtKB-UniRule"/>
</dbReference>
<dbReference type="Pfam" id="PF02789">
    <property type="entry name" value="Peptidase_M17_N"/>
    <property type="match status" value="1"/>
</dbReference>
<dbReference type="GO" id="GO:0070006">
    <property type="term" value="F:metalloaminopeptidase activity"/>
    <property type="evidence" value="ECO:0007669"/>
    <property type="project" value="InterPro"/>
</dbReference>
<evidence type="ECO:0000256" key="7">
    <source>
        <dbReference type="ARBA" id="ARBA00023211"/>
    </source>
</evidence>
<feature type="binding site" evidence="8">
    <location>
        <position position="294"/>
    </location>
    <ligand>
        <name>Mn(2+)</name>
        <dbReference type="ChEBI" id="CHEBI:29035"/>
        <label>2</label>
    </ligand>
</feature>
<feature type="binding site" evidence="8">
    <location>
        <position position="355"/>
    </location>
    <ligand>
        <name>Mn(2+)</name>
        <dbReference type="ChEBI" id="CHEBI:29035"/>
        <label>1</label>
    </ligand>
</feature>
<feature type="binding site" evidence="8">
    <location>
        <position position="276"/>
    </location>
    <ligand>
        <name>Mn(2+)</name>
        <dbReference type="ChEBI" id="CHEBI:29035"/>
        <label>1</label>
    </ligand>
</feature>
<dbReference type="PANTHER" id="PTHR11963">
    <property type="entry name" value="LEUCINE AMINOPEPTIDASE-RELATED"/>
    <property type="match status" value="1"/>
</dbReference>
<dbReference type="GO" id="GO:0006508">
    <property type="term" value="P:proteolysis"/>
    <property type="evidence" value="ECO:0007669"/>
    <property type="project" value="UniProtKB-KW"/>
</dbReference>
<dbReference type="SUPFAM" id="SSF52949">
    <property type="entry name" value="Macro domain-like"/>
    <property type="match status" value="1"/>
</dbReference>
<dbReference type="EMBL" id="FAOP01000006">
    <property type="protein sequence ID" value="CUU06558.1"/>
    <property type="molecule type" value="Genomic_DNA"/>
</dbReference>
<dbReference type="RefSeq" id="WP_047134321.1">
    <property type="nucleotide sequence ID" value="NZ_CZVJ01000057.1"/>
</dbReference>
<dbReference type="SUPFAM" id="SSF53187">
    <property type="entry name" value="Zn-dependent exopeptidases"/>
    <property type="match status" value="1"/>
</dbReference>
<name>A0A0P1ME02_9BACT</name>
<dbReference type="HAMAP" id="MF_00181">
    <property type="entry name" value="Cytosol_peptidase_M17"/>
    <property type="match status" value="1"/>
</dbReference>
<dbReference type="AlphaFoldDB" id="A0A0P1ME02"/>
<feature type="binding site" evidence="8">
    <location>
        <position position="355"/>
    </location>
    <ligand>
        <name>Mn(2+)</name>
        <dbReference type="ChEBI" id="CHEBI:29035"/>
        <label>2</label>
    </ligand>
</feature>
<keyword evidence="5 8" id="KW-0645">Protease</keyword>
<dbReference type="PRINTS" id="PR00481">
    <property type="entry name" value="LAMNOPPTDASE"/>
</dbReference>
<comment type="subcellular location">
    <subcellularLocation>
        <location evidence="8">Cytoplasm</location>
    </subcellularLocation>
</comment>
<keyword evidence="6 8" id="KW-0378">Hydrolase</keyword>
<dbReference type="Gene3D" id="3.40.220.10">
    <property type="entry name" value="Leucine Aminopeptidase, subunit E, domain 1"/>
    <property type="match status" value="1"/>
</dbReference>
<keyword evidence="4 8" id="KW-0031">Aminopeptidase</keyword>
<comment type="catalytic activity">
    <reaction evidence="1 8">
        <text>Release of an N-terminal amino acid, Xaa-|-Yaa-, in which Xaa is preferably Leu, but may be other amino acids including Pro although not Arg or Lys, and Yaa may be Pro. Amino acid amides and methyl esters are also readily hydrolyzed, but rates on arylamides are exceedingly low.</text>
        <dbReference type="EC" id="3.4.11.1"/>
    </reaction>
</comment>
<dbReference type="NCBIfam" id="NF002073">
    <property type="entry name" value="PRK00913.1-2"/>
    <property type="match status" value="1"/>
</dbReference>
<dbReference type="EC" id="3.4.11.10" evidence="8"/>
<dbReference type="STRING" id="1633631.GCA_001442925_01531"/>
<dbReference type="NCBIfam" id="NF002082">
    <property type="entry name" value="PRK00913.3-4"/>
    <property type="match status" value="1"/>
</dbReference>
<dbReference type="InterPro" id="IPR011356">
    <property type="entry name" value="Leucine_aapep/pepB"/>
</dbReference>
<feature type="active site" evidence="8">
    <location>
        <position position="357"/>
    </location>
</feature>
<dbReference type="InterPro" id="IPR043472">
    <property type="entry name" value="Macro_dom-like"/>
</dbReference>
<feature type="binding site" evidence="8">
    <location>
        <position position="276"/>
    </location>
    <ligand>
        <name>Mn(2+)</name>
        <dbReference type="ChEBI" id="CHEBI:29035"/>
        <label>2</label>
    </ligand>
</feature>
<feature type="domain" description="Cytosol aminopeptidase" evidence="9">
    <location>
        <begin position="351"/>
        <end position="358"/>
    </location>
</feature>
<keyword evidence="8" id="KW-0479">Metal-binding</keyword>
<dbReference type="Proteomes" id="UP000182011">
    <property type="component" value="Unassembled WGS sequence"/>
</dbReference>
<dbReference type="InterPro" id="IPR023042">
    <property type="entry name" value="Peptidase_M17_leu_NH2_pept"/>
</dbReference>
<dbReference type="InterPro" id="IPR008283">
    <property type="entry name" value="Peptidase_M17_N"/>
</dbReference>
<dbReference type="NCBIfam" id="NF002083">
    <property type="entry name" value="PRK00913.3-5"/>
    <property type="match status" value="1"/>
</dbReference>
<dbReference type="OrthoDB" id="9809354at2"/>
<accession>A0A0P1L8W9</accession>
<evidence type="ECO:0000313" key="10">
    <source>
        <dbReference type="EMBL" id="CUU06558.1"/>
    </source>
</evidence>
<evidence type="ECO:0000256" key="5">
    <source>
        <dbReference type="ARBA" id="ARBA00022670"/>
    </source>
</evidence>
<dbReference type="PANTHER" id="PTHR11963:SF23">
    <property type="entry name" value="CYTOSOL AMINOPEPTIDASE"/>
    <property type="match status" value="1"/>
</dbReference>
<accession>A0A0P1M4E8</accession>
<reference evidence="10 11" key="1">
    <citation type="submission" date="2015-11" db="EMBL/GenBank/DDBJ databases">
        <authorList>
            <person name="Zhang Y."/>
            <person name="Guo Z."/>
        </authorList>
    </citation>
    <scope>NUCLEOTIDE SEQUENCE [LARGE SCALE GENOMIC DNA]</scope>
    <source>
        <strain evidence="10">JGI-4</strain>
    </source>
</reference>
<dbReference type="CDD" id="cd00433">
    <property type="entry name" value="Peptidase_M17"/>
    <property type="match status" value="1"/>
</dbReference>
<keyword evidence="7 8" id="KW-0464">Manganese</keyword>
<comment type="function">
    <text evidence="8">Presumably involved in the processing and regular turnover of intracellular proteins. Catalyzes the removal of unsubstituted N-terminal amino acids from various peptides.</text>
</comment>
<organism evidence="10 11">
    <name type="scientific">Candidatus Kryptonium thompsonii</name>
    <dbReference type="NCBI Taxonomy" id="1633631"/>
    <lineage>
        <taxon>Bacteria</taxon>
        <taxon>Pseudomonadati</taxon>
        <taxon>Candidatus Kryptoniota</taxon>
        <taxon>Candidatus Kryptonium</taxon>
    </lineage>
</organism>
<evidence type="ECO:0000256" key="4">
    <source>
        <dbReference type="ARBA" id="ARBA00022438"/>
    </source>
</evidence>
<feature type="binding site" evidence="8">
    <location>
        <position position="271"/>
    </location>
    <ligand>
        <name>Mn(2+)</name>
        <dbReference type="ChEBI" id="CHEBI:29035"/>
        <label>2</label>
    </ligand>
</feature>
<evidence type="ECO:0000256" key="2">
    <source>
        <dbReference type="ARBA" id="ARBA00000967"/>
    </source>
</evidence>
<evidence type="ECO:0000256" key="8">
    <source>
        <dbReference type="HAMAP-Rule" id="MF_00181"/>
    </source>
</evidence>
<dbReference type="NCBIfam" id="NF002074">
    <property type="entry name" value="PRK00913.1-4"/>
    <property type="match status" value="1"/>
</dbReference>
<evidence type="ECO:0000256" key="6">
    <source>
        <dbReference type="ARBA" id="ARBA00022801"/>
    </source>
</evidence>
<accession>A0A0P1P681</accession>
<proteinExistence type="inferred from homology"/>
<protein>
    <recommendedName>
        <fullName evidence="8">Probable cytosol aminopeptidase</fullName>
        <ecNumber evidence="8">3.4.11.1</ecNumber>
    </recommendedName>
    <alternativeName>
        <fullName evidence="8">Leucine aminopeptidase</fullName>
        <shortName evidence="8">LAP</shortName>
        <ecNumber evidence="8">3.4.11.10</ecNumber>
    </alternativeName>
    <alternativeName>
        <fullName evidence="8">Leucyl aminopeptidase</fullName>
    </alternativeName>
</protein>
<accession>A0A0P1LSL1</accession>
<comment type="cofactor">
    <cofactor evidence="8">
        <name>Mn(2+)</name>
        <dbReference type="ChEBI" id="CHEBI:29035"/>
    </cofactor>
    <text evidence="8">Binds 2 manganese ions per subunit.</text>
</comment>
<accession>A0A0P1MUI0</accession>
<evidence type="ECO:0000313" key="11">
    <source>
        <dbReference type="Proteomes" id="UP000182011"/>
    </source>
</evidence>
<keyword evidence="8" id="KW-0963">Cytoplasm</keyword>
<accession>A0A0S4N5U1</accession>
<gene>
    <name evidence="8" type="primary">pepA</name>
    <name evidence="10" type="ORF">JGI4_01536</name>
</gene>
<feature type="binding site" evidence="8">
    <location>
        <position position="353"/>
    </location>
    <ligand>
        <name>Mn(2+)</name>
        <dbReference type="ChEBI" id="CHEBI:29035"/>
        <label>1</label>
    </ligand>
</feature>